<evidence type="ECO:0000256" key="8">
    <source>
        <dbReference type="ARBA" id="ARBA00024235"/>
    </source>
</evidence>
<feature type="repeat" description="TPR" evidence="9">
    <location>
        <begin position="155"/>
        <end position="188"/>
    </location>
</feature>
<dbReference type="InterPro" id="IPR018704">
    <property type="entry name" value="SecYEG/CpoB_TPR"/>
</dbReference>
<evidence type="ECO:0000256" key="11">
    <source>
        <dbReference type="SAM" id="Phobius"/>
    </source>
</evidence>
<dbReference type="Pfam" id="PF09976">
    <property type="entry name" value="TPR_21"/>
    <property type="match status" value="1"/>
</dbReference>
<evidence type="ECO:0000256" key="5">
    <source>
        <dbReference type="ARBA" id="ARBA00023136"/>
    </source>
</evidence>
<evidence type="ECO:0000256" key="10">
    <source>
        <dbReference type="SAM" id="MobiDB-lite"/>
    </source>
</evidence>
<comment type="caution">
    <text evidence="13">The sequence shown here is derived from an EMBL/GenBank/DDBJ whole genome shotgun (WGS) entry which is preliminary data.</text>
</comment>
<dbReference type="SUPFAM" id="SSF48452">
    <property type="entry name" value="TPR-like"/>
    <property type="match status" value="1"/>
</dbReference>
<dbReference type="Proteomes" id="UP001253545">
    <property type="component" value="Unassembled WGS sequence"/>
</dbReference>
<evidence type="ECO:0000259" key="12">
    <source>
        <dbReference type="Pfam" id="PF09976"/>
    </source>
</evidence>
<gene>
    <name evidence="13" type="ORF">RM552_13500</name>
</gene>
<organism evidence="13 14">
    <name type="scientific">Glaciecola petra</name>
    <dbReference type="NCBI Taxonomy" id="3075602"/>
    <lineage>
        <taxon>Bacteria</taxon>
        <taxon>Pseudomonadati</taxon>
        <taxon>Pseudomonadota</taxon>
        <taxon>Gammaproteobacteria</taxon>
        <taxon>Alteromonadales</taxon>
        <taxon>Alteromonadaceae</taxon>
        <taxon>Glaciecola</taxon>
    </lineage>
</organism>
<accession>A0ABU2ZTY3</accession>
<sequence length="240" mass="25695">MIGYETEEQQVQAIKQFWKDNGIAIILGALIGIGGLWGWRAYTEATITAKEEASSEFQETVQSVVESKDTAKLASFLEAKSDTGYGPLAAMILANQAAEQEDYAGAKEALLKVLDADPVIADVVSLRLADLHLQLDEFDDALAVLSKVSSSAFEAQAEELKGDALLAKSDFDAAKVAYTQALALAPNDTNVKMKRDNIAFAKTRANQIEALPVTEPSVVQPTATQAEDAAEQVNESVDGE</sequence>
<dbReference type="PIRSF" id="PIRSF006170">
    <property type="entry name" value="YfgM"/>
    <property type="match status" value="1"/>
</dbReference>
<evidence type="ECO:0000256" key="4">
    <source>
        <dbReference type="ARBA" id="ARBA00022989"/>
    </source>
</evidence>
<keyword evidence="3 11" id="KW-0812">Transmembrane</keyword>
<keyword evidence="9" id="KW-0802">TPR repeat</keyword>
<feature type="transmembrane region" description="Helical" evidence="11">
    <location>
        <begin position="21"/>
        <end position="39"/>
    </location>
</feature>
<evidence type="ECO:0000313" key="14">
    <source>
        <dbReference type="Proteomes" id="UP001253545"/>
    </source>
</evidence>
<dbReference type="Gene3D" id="1.25.40.10">
    <property type="entry name" value="Tetratricopeptide repeat domain"/>
    <property type="match status" value="1"/>
</dbReference>
<keyword evidence="6" id="KW-0143">Chaperone</keyword>
<keyword evidence="14" id="KW-1185">Reference proteome</keyword>
<evidence type="ECO:0000313" key="13">
    <source>
        <dbReference type="EMBL" id="MDT0595865.1"/>
    </source>
</evidence>
<keyword evidence="4 11" id="KW-1133">Transmembrane helix</keyword>
<comment type="subcellular location">
    <subcellularLocation>
        <location evidence="1">Cell membrane</location>
        <topology evidence="1">Single-pass type II membrane protein</topology>
    </subcellularLocation>
</comment>
<evidence type="ECO:0000256" key="9">
    <source>
        <dbReference type="PROSITE-ProRule" id="PRU00339"/>
    </source>
</evidence>
<name>A0ABU2ZTY3_9ALTE</name>
<evidence type="ECO:0000256" key="1">
    <source>
        <dbReference type="ARBA" id="ARBA00004401"/>
    </source>
</evidence>
<dbReference type="InterPro" id="IPR019734">
    <property type="entry name" value="TPR_rpt"/>
</dbReference>
<evidence type="ECO:0000256" key="2">
    <source>
        <dbReference type="ARBA" id="ARBA00022475"/>
    </source>
</evidence>
<protein>
    <recommendedName>
        <fullName evidence="8">Ancillary SecYEG translocon subunit</fullName>
    </recommendedName>
</protein>
<dbReference type="RefSeq" id="WP_311369385.1">
    <property type="nucleotide sequence ID" value="NZ_JAVRHX010000004.1"/>
</dbReference>
<dbReference type="SMART" id="SM00028">
    <property type="entry name" value="TPR"/>
    <property type="match status" value="2"/>
</dbReference>
<dbReference type="InterPro" id="IPR011990">
    <property type="entry name" value="TPR-like_helical_dom_sf"/>
</dbReference>
<dbReference type="PANTHER" id="PTHR38035:SF1">
    <property type="entry name" value="ANCILLARY SECYEG TRANSLOCON SUBUNIT"/>
    <property type="match status" value="1"/>
</dbReference>
<proteinExistence type="inferred from homology"/>
<evidence type="ECO:0000256" key="3">
    <source>
        <dbReference type="ARBA" id="ARBA00022692"/>
    </source>
</evidence>
<dbReference type="PANTHER" id="PTHR38035">
    <property type="entry name" value="UPF0070 PROTEIN YFGM"/>
    <property type="match status" value="1"/>
</dbReference>
<evidence type="ECO:0000256" key="6">
    <source>
        <dbReference type="ARBA" id="ARBA00023186"/>
    </source>
</evidence>
<dbReference type="PROSITE" id="PS50005">
    <property type="entry name" value="TPR"/>
    <property type="match status" value="1"/>
</dbReference>
<keyword evidence="5 11" id="KW-0472">Membrane</keyword>
<evidence type="ECO:0000256" key="7">
    <source>
        <dbReference type="ARBA" id="ARBA00024197"/>
    </source>
</evidence>
<feature type="region of interest" description="Disordered" evidence="10">
    <location>
        <begin position="215"/>
        <end position="240"/>
    </location>
</feature>
<keyword evidence="2" id="KW-1003">Cell membrane</keyword>
<comment type="similarity">
    <text evidence="7">Belongs to the YfgM family.</text>
</comment>
<dbReference type="InterPro" id="IPR026039">
    <property type="entry name" value="YfgM"/>
</dbReference>
<reference evidence="13 14" key="1">
    <citation type="submission" date="2023-09" db="EMBL/GenBank/DDBJ databases">
        <authorList>
            <person name="Rey-Velasco X."/>
        </authorList>
    </citation>
    <scope>NUCLEOTIDE SEQUENCE [LARGE SCALE GENOMIC DNA]</scope>
    <source>
        <strain evidence="13 14">P117</strain>
    </source>
</reference>
<dbReference type="EMBL" id="JAVRHX010000004">
    <property type="protein sequence ID" value="MDT0595865.1"/>
    <property type="molecule type" value="Genomic_DNA"/>
</dbReference>
<feature type="domain" description="Ancillary SecYEG translocon subunit/Cell division coordinator CpoB TPR" evidence="12">
    <location>
        <begin position="15"/>
        <end position="199"/>
    </location>
</feature>